<feature type="compositionally biased region" description="Polar residues" evidence="5">
    <location>
        <begin position="123"/>
        <end position="134"/>
    </location>
</feature>
<dbReference type="InterPro" id="IPR012349">
    <property type="entry name" value="Split_barrel_FMN-bd"/>
</dbReference>
<dbReference type="EMBL" id="FOVW01000003">
    <property type="protein sequence ID" value="SFN98272.1"/>
    <property type="molecule type" value="Genomic_DNA"/>
</dbReference>
<evidence type="ECO:0000313" key="7">
    <source>
        <dbReference type="EMBL" id="SFN98272.1"/>
    </source>
</evidence>
<dbReference type="GO" id="GO:0004733">
    <property type="term" value="F:pyridoxamine phosphate oxidase activity"/>
    <property type="evidence" value="ECO:0007669"/>
    <property type="project" value="InterPro"/>
</dbReference>
<keyword evidence="8" id="KW-1185">Reference proteome</keyword>
<evidence type="ECO:0000313" key="8">
    <source>
        <dbReference type="Proteomes" id="UP000199564"/>
    </source>
</evidence>
<dbReference type="SUPFAM" id="SSF50475">
    <property type="entry name" value="FMN-binding split barrel"/>
    <property type="match status" value="1"/>
</dbReference>
<dbReference type="Pfam" id="PF12766">
    <property type="entry name" value="Pyridox_oxase_2"/>
    <property type="match status" value="1"/>
</dbReference>
<reference evidence="8" key="1">
    <citation type="submission" date="2016-10" db="EMBL/GenBank/DDBJ databases">
        <authorList>
            <person name="Varghese N."/>
            <person name="Submissions S."/>
        </authorList>
    </citation>
    <scope>NUCLEOTIDE SEQUENCE [LARGE SCALE GENOMIC DNA]</scope>
    <source>
        <strain evidence="8">DSM 15282</strain>
    </source>
</reference>
<dbReference type="PANTHER" id="PTHR10851:SF3">
    <property type="entry name" value="PYRIDOXINE_PYRIDOXAMINE 5'-PHOSPHATE OXIDASE 2"/>
    <property type="match status" value="1"/>
</dbReference>
<evidence type="ECO:0000256" key="3">
    <source>
        <dbReference type="ARBA" id="ARBA00022643"/>
    </source>
</evidence>
<dbReference type="GO" id="GO:0008615">
    <property type="term" value="P:pyridoxine biosynthetic process"/>
    <property type="evidence" value="ECO:0007669"/>
    <property type="project" value="InterPro"/>
</dbReference>
<dbReference type="STRING" id="226506.SAMN04488519_10313"/>
<proteinExistence type="predicted"/>
<evidence type="ECO:0000256" key="1">
    <source>
        <dbReference type="ARBA" id="ARBA00001917"/>
    </source>
</evidence>
<evidence type="ECO:0000256" key="5">
    <source>
        <dbReference type="SAM" id="MobiDB-lite"/>
    </source>
</evidence>
<dbReference type="GO" id="GO:0010181">
    <property type="term" value="F:FMN binding"/>
    <property type="evidence" value="ECO:0007669"/>
    <property type="project" value="InterPro"/>
</dbReference>
<keyword evidence="4" id="KW-0560">Oxidoreductase</keyword>
<dbReference type="PANTHER" id="PTHR10851">
    <property type="entry name" value="PYRIDOXINE-5-PHOSPHATE OXIDASE"/>
    <property type="match status" value="1"/>
</dbReference>
<gene>
    <name evidence="7" type="ORF">SAMN04488519_10313</name>
</gene>
<dbReference type="Proteomes" id="UP000199564">
    <property type="component" value="Unassembled WGS sequence"/>
</dbReference>
<dbReference type="RefSeq" id="WP_091651007.1">
    <property type="nucleotide sequence ID" value="NZ_FOVW01000003.1"/>
</dbReference>
<dbReference type="InterPro" id="IPR000659">
    <property type="entry name" value="Pyridox_Oxase"/>
</dbReference>
<dbReference type="Gene3D" id="2.30.110.10">
    <property type="entry name" value="Electron Transport, Fmn-binding Protein, Chain A"/>
    <property type="match status" value="1"/>
</dbReference>
<evidence type="ECO:0000256" key="2">
    <source>
        <dbReference type="ARBA" id="ARBA00022630"/>
    </source>
</evidence>
<keyword evidence="3" id="KW-0288">FMN</keyword>
<dbReference type="AlphaFoldDB" id="A0A1I5DGE6"/>
<sequence length="188" mass="22109">MLFQDKDTKDEIWQAVKHELHRGALDAKHPFHWVNLGTVSNEFSSVRTVVLRKLTEELHFFVYTDYRSEKCSDLKQNSHATLHLYHPKKQVQIRVKVQTILHFQDEMSNKLWQTIPSHRRSEYTGSQAPGTKISSPDDGWKEGDSNIHFFTVLEFVPQEIEVLQLSKNGHLRIVFNEENEWEGNWLTP</sequence>
<organism evidence="7 8">
    <name type="scientific">Algoriphagus ornithinivorans</name>
    <dbReference type="NCBI Taxonomy" id="226506"/>
    <lineage>
        <taxon>Bacteria</taxon>
        <taxon>Pseudomonadati</taxon>
        <taxon>Bacteroidota</taxon>
        <taxon>Cytophagia</taxon>
        <taxon>Cytophagales</taxon>
        <taxon>Cyclobacteriaceae</taxon>
        <taxon>Algoriphagus</taxon>
    </lineage>
</organism>
<evidence type="ECO:0000259" key="6">
    <source>
        <dbReference type="Pfam" id="PF12766"/>
    </source>
</evidence>
<protein>
    <submittedName>
        <fullName evidence="7">Pyridoxamine 5'-phosphate oxidase</fullName>
    </submittedName>
</protein>
<name>A0A1I5DGE6_9BACT</name>
<accession>A0A1I5DGE6</accession>
<comment type="cofactor">
    <cofactor evidence="1">
        <name>FMN</name>
        <dbReference type="ChEBI" id="CHEBI:58210"/>
    </cofactor>
</comment>
<feature type="domain" description="Pyridoxamine 5'-phosphate oxidase Alr4036 family FMN-binding" evidence="6">
    <location>
        <begin position="16"/>
        <end position="97"/>
    </location>
</feature>
<feature type="region of interest" description="Disordered" evidence="5">
    <location>
        <begin position="119"/>
        <end position="138"/>
    </location>
</feature>
<keyword evidence="2" id="KW-0285">Flavoprotein</keyword>
<evidence type="ECO:0000256" key="4">
    <source>
        <dbReference type="ARBA" id="ARBA00023002"/>
    </source>
</evidence>
<dbReference type="InterPro" id="IPR024624">
    <property type="entry name" value="Pyridox_Oxase_Alr4036_FMN-bd"/>
</dbReference>